<evidence type="ECO:0000313" key="2">
    <source>
        <dbReference type="Proteomes" id="UP000195569"/>
    </source>
</evidence>
<evidence type="ECO:0000313" key="1">
    <source>
        <dbReference type="EMBL" id="SIT39266.1"/>
    </source>
</evidence>
<gene>
    <name evidence="1" type="ORF">BN2476_210114</name>
</gene>
<sequence>MERDQPRISQQDFLLAAMRQCGMGRHEFAAHISAGRSALDKWLLPEDSADFRALPEMGRAYIAQVVHSTKSGDHTFSGVPLCRRSSN</sequence>
<dbReference type="AlphaFoldDB" id="A0A1N7RVX4"/>
<accession>A0A1N7RVX4</accession>
<dbReference type="RefSeq" id="WP_175607933.1">
    <property type="nucleotide sequence ID" value="NZ_CYGY02000021.1"/>
</dbReference>
<reference evidence="1" key="1">
    <citation type="submission" date="2016-12" db="EMBL/GenBank/DDBJ databases">
        <authorList>
            <person name="Moulin L."/>
        </authorList>
    </citation>
    <scope>NUCLEOTIDE SEQUENCE [LARGE SCALE GENOMIC DNA]</scope>
    <source>
        <strain evidence="1">STM 7183</strain>
    </source>
</reference>
<organism evidence="1 2">
    <name type="scientific">Paraburkholderia piptadeniae</name>
    <dbReference type="NCBI Taxonomy" id="1701573"/>
    <lineage>
        <taxon>Bacteria</taxon>
        <taxon>Pseudomonadati</taxon>
        <taxon>Pseudomonadota</taxon>
        <taxon>Betaproteobacteria</taxon>
        <taxon>Burkholderiales</taxon>
        <taxon>Burkholderiaceae</taxon>
        <taxon>Paraburkholderia</taxon>
    </lineage>
</organism>
<dbReference type="EMBL" id="CYGY02000021">
    <property type="protein sequence ID" value="SIT39266.1"/>
    <property type="molecule type" value="Genomic_DNA"/>
</dbReference>
<keyword evidence="2" id="KW-1185">Reference proteome</keyword>
<protein>
    <submittedName>
        <fullName evidence="1">Uncharacterized protein</fullName>
    </submittedName>
</protein>
<comment type="caution">
    <text evidence="1">The sequence shown here is derived from an EMBL/GenBank/DDBJ whole genome shotgun (WGS) entry which is preliminary data.</text>
</comment>
<name>A0A1N7RVX4_9BURK</name>
<proteinExistence type="predicted"/>
<dbReference type="Proteomes" id="UP000195569">
    <property type="component" value="Unassembled WGS sequence"/>
</dbReference>